<name>A0A8J7WQW5_9ACTN</name>
<dbReference type="EMBL" id="JAGSXH010000237">
    <property type="protein sequence ID" value="MBS2966961.1"/>
    <property type="molecule type" value="Genomic_DNA"/>
</dbReference>
<dbReference type="RefSeq" id="WP_211472528.1">
    <property type="nucleotide sequence ID" value="NZ_JAGSXH010000237.1"/>
</dbReference>
<comment type="caution">
    <text evidence="1">The sequence shown here is derived from an EMBL/GenBank/DDBJ whole genome shotgun (WGS) entry which is preliminary data.</text>
</comment>
<evidence type="ECO:0000313" key="1">
    <source>
        <dbReference type="EMBL" id="MBS2966961.1"/>
    </source>
</evidence>
<keyword evidence="2" id="KW-1185">Reference proteome</keyword>
<accession>A0A8J7WQW5</accession>
<reference evidence="1" key="1">
    <citation type="submission" date="2021-04" db="EMBL/GenBank/DDBJ databases">
        <title>Genome based classification of Actinospica acidithermotolerans sp. nov., an actinobacterium isolated from an Indonesian hot spring.</title>
        <authorList>
            <person name="Kusuma A.B."/>
            <person name="Putra K.E."/>
            <person name="Nafisah S."/>
            <person name="Loh J."/>
            <person name="Nouioui I."/>
            <person name="Goodfellow M."/>
        </authorList>
    </citation>
    <scope>NUCLEOTIDE SEQUENCE</scope>
    <source>
        <strain evidence="1">DSM 45618</strain>
    </source>
</reference>
<organism evidence="1 2">
    <name type="scientific">Actinocrinis puniceicyclus</name>
    <dbReference type="NCBI Taxonomy" id="977794"/>
    <lineage>
        <taxon>Bacteria</taxon>
        <taxon>Bacillati</taxon>
        <taxon>Actinomycetota</taxon>
        <taxon>Actinomycetes</taxon>
        <taxon>Catenulisporales</taxon>
        <taxon>Actinospicaceae</taxon>
        <taxon>Actinocrinis</taxon>
    </lineage>
</organism>
<proteinExistence type="predicted"/>
<protein>
    <submittedName>
        <fullName evidence="1">Uncharacterized protein</fullName>
    </submittedName>
</protein>
<dbReference type="Proteomes" id="UP000677913">
    <property type="component" value="Unassembled WGS sequence"/>
</dbReference>
<gene>
    <name evidence="1" type="ORF">KGA66_28265</name>
</gene>
<sequence>MSGFFQGDLGVLQQMTKTLQDAGEQMDAALKAMSSSHVRQRGTGGLNRAADASQNAWQYGLGQLRQSIQETNDGVNKAHDPYKQCGGAVGQALDQIDDFIMGQTGQLSAAETTKGVK</sequence>
<dbReference type="AlphaFoldDB" id="A0A8J7WQW5"/>
<evidence type="ECO:0000313" key="2">
    <source>
        <dbReference type="Proteomes" id="UP000677913"/>
    </source>
</evidence>